<feature type="transmembrane region" description="Helical" evidence="1">
    <location>
        <begin position="75"/>
        <end position="97"/>
    </location>
</feature>
<feature type="transmembrane region" description="Helical" evidence="1">
    <location>
        <begin position="169"/>
        <end position="192"/>
    </location>
</feature>
<organism evidence="2 3">
    <name type="scientific">Effrenium voratum</name>
    <dbReference type="NCBI Taxonomy" id="2562239"/>
    <lineage>
        <taxon>Eukaryota</taxon>
        <taxon>Sar</taxon>
        <taxon>Alveolata</taxon>
        <taxon>Dinophyceae</taxon>
        <taxon>Suessiales</taxon>
        <taxon>Symbiodiniaceae</taxon>
        <taxon>Effrenium</taxon>
    </lineage>
</organism>
<protein>
    <submittedName>
        <fullName evidence="2">Uncharacterized protein</fullName>
    </submittedName>
</protein>
<dbReference type="AlphaFoldDB" id="A0AA36I1T0"/>
<dbReference type="Proteomes" id="UP001178507">
    <property type="component" value="Unassembled WGS sequence"/>
</dbReference>
<keyword evidence="1" id="KW-0472">Membrane</keyword>
<keyword evidence="1" id="KW-0812">Transmembrane</keyword>
<name>A0AA36I1T0_9DINO</name>
<evidence type="ECO:0000256" key="1">
    <source>
        <dbReference type="SAM" id="Phobius"/>
    </source>
</evidence>
<keyword evidence="1" id="KW-1133">Transmembrane helix</keyword>
<evidence type="ECO:0000313" key="3">
    <source>
        <dbReference type="Proteomes" id="UP001178507"/>
    </source>
</evidence>
<comment type="caution">
    <text evidence="2">The sequence shown here is derived from an EMBL/GenBank/DDBJ whole genome shotgun (WGS) entry which is preliminary data.</text>
</comment>
<feature type="transmembrane region" description="Helical" evidence="1">
    <location>
        <begin position="137"/>
        <end position="157"/>
    </location>
</feature>
<gene>
    <name evidence="2" type="ORF">EVOR1521_LOCUS7699</name>
</gene>
<dbReference type="EMBL" id="CAUJNA010000634">
    <property type="protein sequence ID" value="CAJ1379461.1"/>
    <property type="molecule type" value="Genomic_DNA"/>
</dbReference>
<sequence length="362" mass="39944">MPSAWGIMRTDTTKSWGLQQFRKYVGVAVDHPSVFDDPFLAYDWHTSVADLLQGLSLCCFWASVCFLKHRAASRCCAFAGGALGVSSVVSVLVPNYAALSNVPTYFTGCAKQFDATATIVSTSVMGMLCASMLGLEVFGFLVSIPISVLRGVWLLLIRKDVRNVVTQRVLRGLMWLLAFLIPFVTVFPLAFFNQLTEDVPSQQILTSFWLLPSFFIVLCNDEAHETWLLDLPWLWSILHADFCLSNVLITDLILLVLDDLASPCCPVTPTASWRAWRVRLAGLESVRLVEGTPVLVFDSEESAQAGLARLTAPVIQLGELSCFKMWQLRGLRGQSGRARQAAAQGLPEGVLARVEMHRVEVG</sequence>
<evidence type="ECO:0000313" key="2">
    <source>
        <dbReference type="EMBL" id="CAJ1379461.1"/>
    </source>
</evidence>
<accession>A0AA36I1T0</accession>
<reference evidence="2" key="1">
    <citation type="submission" date="2023-08" db="EMBL/GenBank/DDBJ databases">
        <authorList>
            <person name="Chen Y."/>
            <person name="Shah S."/>
            <person name="Dougan E. K."/>
            <person name="Thang M."/>
            <person name="Chan C."/>
        </authorList>
    </citation>
    <scope>NUCLEOTIDE SEQUENCE</scope>
</reference>
<proteinExistence type="predicted"/>
<keyword evidence="3" id="KW-1185">Reference proteome</keyword>